<organism evidence="1 2">
    <name type="scientific">Bifidobacterium leontopitheci</name>
    <dbReference type="NCBI Taxonomy" id="2650774"/>
    <lineage>
        <taxon>Bacteria</taxon>
        <taxon>Bacillati</taxon>
        <taxon>Actinomycetota</taxon>
        <taxon>Actinomycetes</taxon>
        <taxon>Bifidobacteriales</taxon>
        <taxon>Bifidobacteriaceae</taxon>
        <taxon>Bifidobacterium</taxon>
    </lineage>
</organism>
<dbReference type="EMBL" id="WBVT01000016">
    <property type="protein sequence ID" value="KAB7790306.1"/>
    <property type="molecule type" value="Genomic_DNA"/>
</dbReference>
<gene>
    <name evidence="1" type="ORF">F7D09_1202</name>
</gene>
<accession>A0A6I1GL33</accession>
<sequence>MSNNGDTVVVYFSRTGENYAVGKTTVGSTAKVAAEIMRQTGAAGVAMNQHRKTEKRRRCCAP</sequence>
<dbReference type="AlphaFoldDB" id="A0A6I1GL33"/>
<dbReference type="Gene3D" id="3.40.50.360">
    <property type="match status" value="1"/>
</dbReference>
<name>A0A6I1GL33_9BIFI</name>
<evidence type="ECO:0000313" key="1">
    <source>
        <dbReference type="EMBL" id="KAB7790306.1"/>
    </source>
</evidence>
<dbReference type="Proteomes" id="UP000441772">
    <property type="component" value="Unassembled WGS sequence"/>
</dbReference>
<reference evidence="1 2" key="1">
    <citation type="submission" date="2019-09" db="EMBL/GenBank/DDBJ databases">
        <title>Characterization of the phylogenetic diversity of two novel species belonging to the genus Bifidobacterium: Bifidobacterium cebidarum sp. nov. and Bifidobacterium leontopitheci sp. nov.</title>
        <authorList>
            <person name="Lugli G.A."/>
            <person name="Duranti S."/>
            <person name="Milani C."/>
            <person name="Turroni F."/>
            <person name="Ventura M."/>
        </authorList>
    </citation>
    <scope>NUCLEOTIDE SEQUENCE [LARGE SCALE GENOMIC DNA]</scope>
    <source>
        <strain evidence="1 2">LMG 31471</strain>
    </source>
</reference>
<keyword evidence="2" id="KW-1185">Reference proteome</keyword>
<dbReference type="InterPro" id="IPR029039">
    <property type="entry name" value="Flavoprotein-like_sf"/>
</dbReference>
<proteinExistence type="predicted"/>
<comment type="caution">
    <text evidence="1">The sequence shown here is derived from an EMBL/GenBank/DDBJ whole genome shotgun (WGS) entry which is preliminary data.</text>
</comment>
<protein>
    <submittedName>
        <fullName evidence="1">Uncharacterized protein</fullName>
    </submittedName>
</protein>
<dbReference type="RefSeq" id="WP_226836014.1">
    <property type="nucleotide sequence ID" value="NZ_JBHSKZ010000024.1"/>
</dbReference>
<evidence type="ECO:0000313" key="2">
    <source>
        <dbReference type="Proteomes" id="UP000441772"/>
    </source>
</evidence>